<protein>
    <submittedName>
        <fullName evidence="11">Tat-translocated enzyme</fullName>
    </submittedName>
</protein>
<evidence type="ECO:0000313" key="12">
    <source>
        <dbReference type="Proteomes" id="UP000006078"/>
    </source>
</evidence>
<dbReference type="PROSITE" id="PS51404">
    <property type="entry name" value="DYP_PEROXIDASE"/>
    <property type="match status" value="1"/>
</dbReference>
<evidence type="ECO:0000256" key="8">
    <source>
        <dbReference type="ARBA" id="ARBA00025737"/>
    </source>
</evidence>
<accession>K0Z6S0</accession>
<evidence type="ECO:0000313" key="11">
    <source>
        <dbReference type="EMBL" id="EJZ83070.1"/>
    </source>
</evidence>
<dbReference type="InterPro" id="IPR048328">
    <property type="entry name" value="Dyp_perox_C"/>
</dbReference>
<name>K0Z6S0_9CORY</name>
<evidence type="ECO:0000256" key="7">
    <source>
        <dbReference type="ARBA" id="ARBA00023004"/>
    </source>
</evidence>
<feature type="domain" description="Dyp-type peroxidase N-terminal" evidence="9">
    <location>
        <begin position="26"/>
        <end position="168"/>
    </location>
</feature>
<keyword evidence="3" id="KW-0349">Heme</keyword>
<comment type="cofactor">
    <cofactor evidence="1">
        <name>heme b</name>
        <dbReference type="ChEBI" id="CHEBI:60344"/>
    </cofactor>
</comment>
<gene>
    <name evidence="11" type="ORF">HMPREF9719_00019</name>
</gene>
<dbReference type="PANTHER" id="PTHR30521:SF4">
    <property type="entry name" value="DEFERROCHELATASE"/>
    <property type="match status" value="1"/>
</dbReference>
<comment type="similarity">
    <text evidence="8">Belongs to the DyP-type peroxidase family.</text>
</comment>
<dbReference type="InterPro" id="IPR011008">
    <property type="entry name" value="Dimeric_a/b-barrel"/>
</dbReference>
<evidence type="ECO:0000259" key="10">
    <source>
        <dbReference type="Pfam" id="PF20628"/>
    </source>
</evidence>
<dbReference type="GO" id="GO:0004601">
    <property type="term" value="F:peroxidase activity"/>
    <property type="evidence" value="ECO:0007669"/>
    <property type="project" value="UniProtKB-KW"/>
</dbReference>
<evidence type="ECO:0000259" key="9">
    <source>
        <dbReference type="Pfam" id="PF04261"/>
    </source>
</evidence>
<dbReference type="Pfam" id="PF20628">
    <property type="entry name" value="Dyp_perox_C"/>
    <property type="match status" value="1"/>
</dbReference>
<evidence type="ECO:0000256" key="2">
    <source>
        <dbReference type="ARBA" id="ARBA00022559"/>
    </source>
</evidence>
<keyword evidence="4" id="KW-0479">Metal-binding</keyword>
<dbReference type="AlphaFoldDB" id="K0Z6S0"/>
<keyword evidence="12" id="KW-1185">Reference proteome</keyword>
<organism evidence="11 12">
    <name type="scientific">Corynebacterium otitidis ATCC 51513</name>
    <dbReference type="NCBI Taxonomy" id="883169"/>
    <lineage>
        <taxon>Bacteria</taxon>
        <taxon>Bacillati</taxon>
        <taxon>Actinomycetota</taxon>
        <taxon>Actinomycetes</taxon>
        <taxon>Mycobacteriales</taxon>
        <taxon>Corynebacteriaceae</taxon>
        <taxon>Corynebacterium</taxon>
    </lineage>
</organism>
<dbReference type="OrthoDB" id="9781066at2"/>
<keyword evidence="5" id="KW-0732">Signal</keyword>
<dbReference type="GO" id="GO:0005829">
    <property type="term" value="C:cytosol"/>
    <property type="evidence" value="ECO:0007669"/>
    <property type="project" value="TreeGrafter"/>
</dbReference>
<evidence type="ECO:0000256" key="5">
    <source>
        <dbReference type="ARBA" id="ARBA00022729"/>
    </source>
</evidence>
<keyword evidence="6" id="KW-0560">Oxidoreductase</keyword>
<dbReference type="PATRIC" id="fig|883169.3.peg.19"/>
<dbReference type="Proteomes" id="UP000006078">
    <property type="component" value="Unassembled WGS sequence"/>
</dbReference>
<feature type="non-terminal residue" evidence="11">
    <location>
        <position position="1"/>
    </location>
</feature>
<keyword evidence="2" id="KW-0575">Peroxidase</keyword>
<evidence type="ECO:0000256" key="6">
    <source>
        <dbReference type="ARBA" id="ARBA00023002"/>
    </source>
</evidence>
<dbReference type="InterPro" id="IPR006314">
    <property type="entry name" value="Dyp_peroxidase"/>
</dbReference>
<dbReference type="GO" id="GO:0046872">
    <property type="term" value="F:metal ion binding"/>
    <property type="evidence" value="ECO:0007669"/>
    <property type="project" value="UniProtKB-KW"/>
</dbReference>
<dbReference type="NCBIfam" id="TIGR01413">
    <property type="entry name" value="Dyp_perox_fam"/>
    <property type="match status" value="1"/>
</dbReference>
<feature type="domain" description="Dyp-type peroxidase C-terminal" evidence="10">
    <location>
        <begin position="178"/>
        <end position="354"/>
    </location>
</feature>
<dbReference type="GO" id="GO:0020037">
    <property type="term" value="F:heme binding"/>
    <property type="evidence" value="ECO:0007669"/>
    <property type="project" value="InterPro"/>
</dbReference>
<dbReference type="HOGENOM" id="CLU_745018_0_0_11"/>
<comment type="caution">
    <text evidence="11">The sequence shown here is derived from an EMBL/GenBank/DDBJ whole genome shotgun (WGS) entry which is preliminary data.</text>
</comment>
<dbReference type="InterPro" id="IPR048327">
    <property type="entry name" value="Dyp_perox_N"/>
</dbReference>
<dbReference type="STRING" id="29321.AAV33_05765"/>
<dbReference type="eggNOG" id="COG2837">
    <property type="taxonomic scope" value="Bacteria"/>
</dbReference>
<evidence type="ECO:0000256" key="4">
    <source>
        <dbReference type="ARBA" id="ARBA00022723"/>
    </source>
</evidence>
<dbReference type="EMBL" id="AHAE01000001">
    <property type="protein sequence ID" value="EJZ83070.1"/>
    <property type="molecule type" value="Genomic_DNA"/>
</dbReference>
<keyword evidence="7" id="KW-0408">Iron</keyword>
<evidence type="ECO:0000256" key="1">
    <source>
        <dbReference type="ARBA" id="ARBA00001970"/>
    </source>
</evidence>
<evidence type="ECO:0000256" key="3">
    <source>
        <dbReference type="ARBA" id="ARBA00022617"/>
    </source>
</evidence>
<dbReference type="SUPFAM" id="SSF54909">
    <property type="entry name" value="Dimeric alpha+beta barrel"/>
    <property type="match status" value="1"/>
</dbReference>
<sequence>RPAAAAEPSGEPGEPADTVDFDGAHQAGIATPPQDHARLVGLDLAEGATRERVRNLMRVWTDDARRLCAGSAPLGSLEPEIAASPGALTVTVGLGPGFFERLGLQAERPAWLGELEHFAGDELEDRWGQTDLVLQLCGNDRLALSYASRHLLRAAAAVATTAWVQEGFLPRGGHGRGTPRNLFGQKDGTVNPRGDHELAEQVWIDSGPNWLMGGTAMVVRRISMDLDGWQALDRASRERALGRDLKDGAPLSGGGEFNDIDTAVLDERGLPKVDKFSHAARATPPRDKPGQRLLRRSYSYADAPVPGESGLVFVCFQKDPGEQFVPIQRRLAEADRMSEWFTHVGSAVYAVPRGAENRPGGFLAAGLLGAG</sequence>
<reference evidence="11 12" key="1">
    <citation type="submission" date="2012-08" db="EMBL/GenBank/DDBJ databases">
        <title>The Genome Sequence of Turicella otitidis ATCC 51513.</title>
        <authorList>
            <consortium name="The Broad Institute Genome Sequencing Platform"/>
            <person name="Earl A."/>
            <person name="Ward D."/>
            <person name="Feldgarden M."/>
            <person name="Gevers D."/>
            <person name="Huys G."/>
            <person name="Walker B."/>
            <person name="Young S.K."/>
            <person name="Zeng Q."/>
            <person name="Gargeya S."/>
            <person name="Fitzgerald M."/>
            <person name="Haas B."/>
            <person name="Abouelleil A."/>
            <person name="Alvarado L."/>
            <person name="Arachchi H.M."/>
            <person name="Berlin A.M."/>
            <person name="Chapman S.B."/>
            <person name="Goldberg J."/>
            <person name="Griggs A."/>
            <person name="Gujja S."/>
            <person name="Hansen M."/>
            <person name="Howarth C."/>
            <person name="Imamovic A."/>
            <person name="Larimer J."/>
            <person name="McCowen C."/>
            <person name="Montmayeur A."/>
            <person name="Murphy C."/>
            <person name="Neiman D."/>
            <person name="Pearson M."/>
            <person name="Priest M."/>
            <person name="Roberts A."/>
            <person name="Saif S."/>
            <person name="Shea T."/>
            <person name="Sisk P."/>
            <person name="Sykes S."/>
            <person name="Wortman J."/>
            <person name="Nusbaum C."/>
            <person name="Birren B."/>
        </authorList>
    </citation>
    <scope>NUCLEOTIDE SEQUENCE [LARGE SCALE GENOMIC DNA]</scope>
    <source>
        <strain evidence="11 12">ATCC 51513</strain>
    </source>
</reference>
<dbReference type="PANTHER" id="PTHR30521">
    <property type="entry name" value="DEFERROCHELATASE/PEROXIDASE"/>
    <property type="match status" value="1"/>
</dbReference>
<dbReference type="Pfam" id="PF04261">
    <property type="entry name" value="Dyp_perox_N"/>
    <property type="match status" value="1"/>
</dbReference>
<proteinExistence type="inferred from homology"/>
<dbReference type="RefSeq" id="WP_004599909.1">
    <property type="nucleotide sequence ID" value="NZ_JH815192.1"/>
</dbReference>